<dbReference type="KEGG" id="aal:EP13_04340"/>
<evidence type="ECO:0000313" key="3">
    <source>
        <dbReference type="Proteomes" id="UP000056090"/>
    </source>
</evidence>
<evidence type="ECO:0000313" key="2">
    <source>
        <dbReference type="EMBL" id="AIF97987.1"/>
    </source>
</evidence>
<dbReference type="CDD" id="cd01646">
    <property type="entry name" value="RT_Bac_retron_I"/>
    <property type="match status" value="1"/>
</dbReference>
<accession>A0A075P3W1</accession>
<dbReference type="PROSITE" id="PS50878">
    <property type="entry name" value="RT_POL"/>
    <property type="match status" value="1"/>
</dbReference>
<gene>
    <name evidence="2" type="ORF">EP13_04340</name>
</gene>
<proteinExistence type="predicted"/>
<dbReference type="RefSeq" id="WP_044056184.1">
    <property type="nucleotide sequence ID" value="NZ_CBCSKJ010000001.1"/>
</dbReference>
<dbReference type="Proteomes" id="UP000056090">
    <property type="component" value="Chromosome"/>
</dbReference>
<dbReference type="AlphaFoldDB" id="A0A075P3W1"/>
<sequence>MAKIIGDTDNKRSLYESLTRYNYFPNQKVSVGELPPSISTRQFTPEVAEKLTAIADDKERRASGYDLVEYKATRYNNVPRVLGLIHPKAYALLAKCVHENWGELKSISNNSCSIVKPEIHQEEERLMVMNYEEPLAKVARSHQKSFSKRFIVEADIANCFNSIYSHAIPWAAVGLSKAKRERGDKNAWFNKLDTYQRKTKRNETLGVPIGPATSSIIVELILGEVDAKLCTKGYDFYRYIDDYTCYCNNDDEAQQFIQDLTDELALYKLTLNLKKTVIKELPCAVEAPWVLELRGALPSRLNHASEHEPKLSAPEVLTYINRAIELNKATPDGSVLKYAVSLVLPHLNDDVAVELIEPLFNLSWHFPVLLPFLDSLMQSEKIDAAIYRAQFMEIIKINAVKRRSDGMAWPLHSLLGAGSIVDDEVANRVIESKDCVSICLLLEMGVFEQQIVDFVKDWLVLASAYEKDSYWLLLYQLYRKEFIKDPYGDGVFEILKNNDVNFLPGDKVTEAEKKCDEIKKGLTSEALKWLFQASEINGKEDDDKAEGEPPAF</sequence>
<organism evidence="2 3">
    <name type="scientific">Alteromonas australica</name>
    <dbReference type="NCBI Taxonomy" id="589873"/>
    <lineage>
        <taxon>Bacteria</taxon>
        <taxon>Pseudomonadati</taxon>
        <taxon>Pseudomonadota</taxon>
        <taxon>Gammaproteobacteria</taxon>
        <taxon>Alteromonadales</taxon>
        <taxon>Alteromonadaceae</taxon>
        <taxon>Alteromonas/Salinimonas group</taxon>
        <taxon>Alteromonas</taxon>
    </lineage>
</organism>
<dbReference type="GeneID" id="78254160"/>
<reference evidence="2 3" key="1">
    <citation type="submission" date="2014-06" db="EMBL/GenBank/DDBJ databases">
        <title>Genomes of Alteromonas australica, a world apart.</title>
        <authorList>
            <person name="Gonzaga A."/>
            <person name="Lopez-Perez M."/>
            <person name="Rodriguez-Valera F."/>
        </authorList>
    </citation>
    <scope>NUCLEOTIDE SEQUENCE [LARGE SCALE GENOMIC DNA]</scope>
    <source>
        <strain evidence="2 3">H 17</strain>
    </source>
</reference>
<dbReference type="EMBL" id="CP008849">
    <property type="protein sequence ID" value="AIF97987.1"/>
    <property type="molecule type" value="Genomic_DNA"/>
</dbReference>
<dbReference type="NCBIfam" id="NF041749">
    <property type="entry name" value="Drt4"/>
    <property type="match status" value="1"/>
</dbReference>
<evidence type="ECO:0000259" key="1">
    <source>
        <dbReference type="PROSITE" id="PS50878"/>
    </source>
</evidence>
<name>A0A075P3W1_9ALTE</name>
<protein>
    <recommendedName>
        <fullName evidence="1">Reverse transcriptase domain-containing protein</fullName>
    </recommendedName>
</protein>
<dbReference type="InterPro" id="IPR000477">
    <property type="entry name" value="RT_dom"/>
</dbReference>
<dbReference type="Pfam" id="PF00078">
    <property type="entry name" value="RVT_1"/>
    <property type="match status" value="1"/>
</dbReference>
<feature type="domain" description="Reverse transcriptase" evidence="1">
    <location>
        <begin position="1"/>
        <end position="324"/>
    </location>
</feature>
<dbReference type="eggNOG" id="COG3344">
    <property type="taxonomic scope" value="Bacteria"/>
</dbReference>
<keyword evidence="3" id="KW-1185">Reference proteome</keyword>